<keyword evidence="3" id="KW-1185">Reference proteome</keyword>
<comment type="caution">
    <text evidence="2">The sequence shown here is derived from an EMBL/GenBank/DDBJ whole genome shotgun (WGS) entry which is preliminary data.</text>
</comment>
<reference evidence="2 3" key="1">
    <citation type="submission" date="2017-03" db="EMBL/GenBank/DDBJ databases">
        <title>Whole genome sequence of Micromonospora wenchangensis, isolated from mangrove soil.</title>
        <authorList>
            <person name="Yang H."/>
        </authorList>
    </citation>
    <scope>NUCLEOTIDE SEQUENCE [LARGE SCALE GENOMIC DNA]</scope>
    <source>
        <strain evidence="2 3">CCTCC AA 2012002</strain>
    </source>
</reference>
<protein>
    <submittedName>
        <fullName evidence="2">Uncharacterized protein</fullName>
    </submittedName>
</protein>
<proteinExistence type="predicted"/>
<evidence type="ECO:0000313" key="3">
    <source>
        <dbReference type="Proteomes" id="UP000197174"/>
    </source>
</evidence>
<dbReference type="Proteomes" id="UP000197174">
    <property type="component" value="Unassembled WGS sequence"/>
</dbReference>
<accession>A0A246RN39</accession>
<organism evidence="2 3">
    <name type="scientific">Micromonospora wenchangensis</name>
    <dbReference type="NCBI Taxonomy" id="1185415"/>
    <lineage>
        <taxon>Bacteria</taxon>
        <taxon>Bacillati</taxon>
        <taxon>Actinomycetota</taxon>
        <taxon>Actinomycetes</taxon>
        <taxon>Micromonosporales</taxon>
        <taxon>Micromonosporaceae</taxon>
        <taxon>Micromonospora</taxon>
    </lineage>
</organism>
<gene>
    <name evidence="2" type="ORF">B5D80_14550</name>
</gene>
<sequence>MEVDAAALAALTVTPTHPVPLAVASSHPDVVARSTPPPPPSRSGRSVRAGSTTAQGQNRRYAFRRS</sequence>
<dbReference type="AlphaFoldDB" id="A0A246RN39"/>
<evidence type="ECO:0000256" key="1">
    <source>
        <dbReference type="SAM" id="MobiDB-lite"/>
    </source>
</evidence>
<evidence type="ECO:0000313" key="2">
    <source>
        <dbReference type="EMBL" id="OWV07380.1"/>
    </source>
</evidence>
<feature type="compositionally biased region" description="Low complexity" evidence="1">
    <location>
        <begin position="42"/>
        <end position="53"/>
    </location>
</feature>
<dbReference type="EMBL" id="MZMV01000021">
    <property type="protein sequence ID" value="OWV07380.1"/>
    <property type="molecule type" value="Genomic_DNA"/>
</dbReference>
<feature type="region of interest" description="Disordered" evidence="1">
    <location>
        <begin position="26"/>
        <end position="66"/>
    </location>
</feature>
<name>A0A246RN39_9ACTN</name>